<protein>
    <submittedName>
        <fullName evidence="1">Uncharacterized protein</fullName>
    </submittedName>
</protein>
<evidence type="ECO:0000313" key="1">
    <source>
        <dbReference type="EMBL" id="PSR84313.1"/>
    </source>
</evidence>
<sequence>MDVDSLSFILPRILSSQSQAAVPMRGVPCTWYTVCATLSPCTLGVSLASISFLSAFHGHPPVPLWSFLLAPSCINWQRRTPAHQDGSHSGSRNSSCICRNPSTSLPSNPRHPGRSACRRYFLVLSIQLGLYPRGEKKAPHREQNFSLKHTHVSPLLARLLLHSKARPPRSSSISASLSQKTPFRLRMLCCLYPAQSVFAYRSIELIPNPRFETVKATYRLHQVSALAPYLPPRCA</sequence>
<dbReference type="AlphaFoldDB" id="A0A2T3A7J8"/>
<dbReference type="InParanoid" id="A0A2T3A7J8"/>
<gene>
    <name evidence="1" type="ORF">BD289DRAFT_263165</name>
</gene>
<evidence type="ECO:0000313" key="2">
    <source>
        <dbReference type="Proteomes" id="UP000241462"/>
    </source>
</evidence>
<keyword evidence="2" id="KW-1185">Reference proteome</keyword>
<reference evidence="1 2" key="1">
    <citation type="journal article" date="2018" name="Mycol. Prog.">
        <title>Coniella lustricola, a new species from submerged detritus.</title>
        <authorList>
            <person name="Raudabaugh D.B."/>
            <person name="Iturriaga T."/>
            <person name="Carver A."/>
            <person name="Mondo S."/>
            <person name="Pangilinan J."/>
            <person name="Lipzen A."/>
            <person name="He G."/>
            <person name="Amirebrahimi M."/>
            <person name="Grigoriev I.V."/>
            <person name="Miller A.N."/>
        </authorList>
    </citation>
    <scope>NUCLEOTIDE SEQUENCE [LARGE SCALE GENOMIC DNA]</scope>
    <source>
        <strain evidence="1 2">B22-T-1</strain>
    </source>
</reference>
<organism evidence="1 2">
    <name type="scientific">Coniella lustricola</name>
    <dbReference type="NCBI Taxonomy" id="2025994"/>
    <lineage>
        <taxon>Eukaryota</taxon>
        <taxon>Fungi</taxon>
        <taxon>Dikarya</taxon>
        <taxon>Ascomycota</taxon>
        <taxon>Pezizomycotina</taxon>
        <taxon>Sordariomycetes</taxon>
        <taxon>Sordariomycetidae</taxon>
        <taxon>Diaporthales</taxon>
        <taxon>Schizoparmaceae</taxon>
        <taxon>Coniella</taxon>
    </lineage>
</organism>
<dbReference type="EMBL" id="KZ678445">
    <property type="protein sequence ID" value="PSR84313.1"/>
    <property type="molecule type" value="Genomic_DNA"/>
</dbReference>
<proteinExistence type="predicted"/>
<dbReference type="Proteomes" id="UP000241462">
    <property type="component" value="Unassembled WGS sequence"/>
</dbReference>
<accession>A0A2T3A7J8</accession>
<name>A0A2T3A7J8_9PEZI</name>